<keyword evidence="1 5" id="KW-1277">Toxin-antitoxin system</keyword>
<organism evidence="7 8">
    <name type="scientific">Synechococcus lacustris str. Tous</name>
    <dbReference type="NCBI Taxonomy" id="1910958"/>
    <lineage>
        <taxon>Bacteria</taxon>
        <taxon>Bacillati</taxon>
        <taxon>Cyanobacteriota</taxon>
        <taxon>Cyanophyceae</taxon>
        <taxon>Synechococcales</taxon>
        <taxon>Synechococcaceae</taxon>
        <taxon>Synechococcus</taxon>
    </lineage>
</organism>
<dbReference type="HAMAP" id="MF_00265">
    <property type="entry name" value="VapC_Nob1"/>
    <property type="match status" value="1"/>
</dbReference>
<dbReference type="GO" id="GO:0000287">
    <property type="term" value="F:magnesium ion binding"/>
    <property type="evidence" value="ECO:0007669"/>
    <property type="project" value="UniProtKB-UniRule"/>
</dbReference>
<feature type="binding site" evidence="5">
    <location>
        <position position="95"/>
    </location>
    <ligand>
        <name>Mg(2+)</name>
        <dbReference type="ChEBI" id="CHEBI:18420"/>
    </ligand>
</feature>
<evidence type="ECO:0000259" key="6">
    <source>
        <dbReference type="Pfam" id="PF01850"/>
    </source>
</evidence>
<keyword evidence="5" id="KW-0800">Toxin</keyword>
<reference evidence="8" key="1">
    <citation type="submission" date="2018-03" db="EMBL/GenBank/DDBJ databases">
        <title>Ecological and genomic features of two cosmopolitan and abundant freshwater picocyanobacteria.</title>
        <authorList>
            <person name="Cabello-Yeves P.J."/>
            <person name="Picazo A."/>
            <person name="Camacho A."/>
            <person name="Callieri C."/>
            <person name="Rosselli R."/>
            <person name="Roda-Garcia J."/>
            <person name="Coutinho F.H."/>
            <person name="Rodriguez-Valera F."/>
        </authorList>
    </citation>
    <scope>NUCLEOTIDE SEQUENCE [LARGE SCALE GENOMIC DNA]</scope>
    <source>
        <strain evidence="8">Tous</strain>
    </source>
</reference>
<keyword evidence="3 5" id="KW-0479">Metal-binding</keyword>
<comment type="similarity">
    <text evidence="5">Belongs to the PINc/VapC protein family.</text>
</comment>
<comment type="function">
    <text evidence="5">Toxic component of a toxin-antitoxin (TA) system. An RNase.</text>
</comment>
<dbReference type="AlphaFoldDB" id="A0A2P7EBH9"/>
<protein>
    <recommendedName>
        <fullName evidence="5">Ribonuclease VapC</fullName>
        <shortName evidence="5">RNase VapC</shortName>
        <ecNumber evidence="5">3.1.-.-</ecNumber>
    </recommendedName>
    <alternativeName>
        <fullName evidence="5">Toxin VapC</fullName>
    </alternativeName>
</protein>
<evidence type="ECO:0000313" key="8">
    <source>
        <dbReference type="Proteomes" id="UP000240206"/>
    </source>
</evidence>
<feature type="domain" description="PIN" evidence="6">
    <location>
        <begin position="6"/>
        <end position="119"/>
    </location>
</feature>
<keyword evidence="8" id="KW-1185">Reference proteome</keyword>
<evidence type="ECO:0000313" key="7">
    <source>
        <dbReference type="EMBL" id="PSI00548.1"/>
    </source>
</evidence>
<accession>A0A2P7EBH9</accession>
<evidence type="ECO:0000256" key="3">
    <source>
        <dbReference type="ARBA" id="ARBA00022723"/>
    </source>
</evidence>
<dbReference type="Gene3D" id="3.40.50.1010">
    <property type="entry name" value="5'-nuclease"/>
    <property type="match status" value="1"/>
</dbReference>
<dbReference type="Proteomes" id="UP000240206">
    <property type="component" value="Unassembled WGS sequence"/>
</dbReference>
<dbReference type="GO" id="GO:0004540">
    <property type="term" value="F:RNA nuclease activity"/>
    <property type="evidence" value="ECO:0007669"/>
    <property type="project" value="InterPro"/>
</dbReference>
<dbReference type="Pfam" id="PF01850">
    <property type="entry name" value="PIN"/>
    <property type="match status" value="1"/>
</dbReference>
<comment type="caution">
    <text evidence="7">The sequence shown here is derived from an EMBL/GenBank/DDBJ whole genome shotgun (WGS) entry which is preliminary data.</text>
</comment>
<name>A0A2P7EBH9_9SYNE</name>
<dbReference type="GO" id="GO:0090729">
    <property type="term" value="F:toxin activity"/>
    <property type="evidence" value="ECO:0007669"/>
    <property type="project" value="UniProtKB-KW"/>
</dbReference>
<feature type="binding site" evidence="5">
    <location>
        <position position="6"/>
    </location>
    <ligand>
        <name>Mg(2+)</name>
        <dbReference type="ChEBI" id="CHEBI:18420"/>
    </ligand>
</feature>
<dbReference type="GO" id="GO:0016787">
    <property type="term" value="F:hydrolase activity"/>
    <property type="evidence" value="ECO:0007669"/>
    <property type="project" value="UniProtKB-KW"/>
</dbReference>
<evidence type="ECO:0000256" key="2">
    <source>
        <dbReference type="ARBA" id="ARBA00022722"/>
    </source>
</evidence>
<keyword evidence="5" id="KW-0460">Magnesium</keyword>
<dbReference type="InterPro" id="IPR022907">
    <property type="entry name" value="VapC_family"/>
</dbReference>
<dbReference type="PANTHER" id="PTHR39664">
    <property type="match status" value="1"/>
</dbReference>
<comment type="cofactor">
    <cofactor evidence="5">
        <name>Mg(2+)</name>
        <dbReference type="ChEBI" id="CHEBI:18420"/>
    </cofactor>
</comment>
<dbReference type="CDD" id="cd18683">
    <property type="entry name" value="PIN_VapC-like"/>
    <property type="match status" value="1"/>
</dbReference>
<dbReference type="PANTHER" id="PTHR39664:SF2">
    <property type="entry name" value="NUCLEIC ACID-BINDING PROTEIN, CONTAINING PIN DOMAIN-RELATED"/>
    <property type="match status" value="1"/>
</dbReference>
<dbReference type="EC" id="3.1.-.-" evidence="5"/>
<gene>
    <name evidence="5" type="primary">vapC</name>
    <name evidence="7" type="ORF">C7K08_12530</name>
</gene>
<evidence type="ECO:0000256" key="4">
    <source>
        <dbReference type="ARBA" id="ARBA00022801"/>
    </source>
</evidence>
<sequence length="131" mass="13550">MKVTADTNVLVRALVQDDPEQAKAATDLLESAELIAIPVPVLCELVWVLRRVYGFAASDCATAIEALIGSSGVAVDRQAVRAGLKLLSAGGDFADGVIAYGGRALGGEQLATFDREAARLLSAAGEPVLLL</sequence>
<evidence type="ECO:0000256" key="5">
    <source>
        <dbReference type="HAMAP-Rule" id="MF_00265"/>
    </source>
</evidence>
<dbReference type="InterPro" id="IPR002716">
    <property type="entry name" value="PIN_dom"/>
</dbReference>
<dbReference type="InterPro" id="IPR029060">
    <property type="entry name" value="PIN-like_dom_sf"/>
</dbReference>
<dbReference type="SUPFAM" id="SSF88723">
    <property type="entry name" value="PIN domain-like"/>
    <property type="match status" value="1"/>
</dbReference>
<keyword evidence="4 5" id="KW-0378">Hydrolase</keyword>
<evidence type="ECO:0000256" key="1">
    <source>
        <dbReference type="ARBA" id="ARBA00022649"/>
    </source>
</evidence>
<keyword evidence="2 5" id="KW-0540">Nuclease</keyword>
<proteinExistence type="inferred from homology"/>
<dbReference type="EMBL" id="PXVC01000104">
    <property type="protein sequence ID" value="PSI00548.1"/>
    <property type="molecule type" value="Genomic_DNA"/>
</dbReference>